<comment type="PTM">
    <text evidence="8 9">An intermediate of this reaction is the autophosphorylated ppk in which a phosphate is covalently linked to a histidine residue through a N-P bond.</text>
</comment>
<keyword evidence="15" id="KW-1185">Reference proteome</keyword>
<evidence type="ECO:0000256" key="1">
    <source>
        <dbReference type="ARBA" id="ARBA00022553"/>
    </source>
</evidence>
<keyword evidence="7 8" id="KW-0460">Magnesium</keyword>
<comment type="similarity">
    <text evidence="8 9">Belongs to the polyphosphate kinase 1 (PPK1) family.</text>
</comment>
<feature type="domain" description="Polyphosphate kinase N-terminal" evidence="11">
    <location>
        <begin position="19"/>
        <end position="125"/>
    </location>
</feature>
<dbReference type="SUPFAM" id="SSF143724">
    <property type="entry name" value="PHP14-like"/>
    <property type="match status" value="1"/>
</dbReference>
<protein>
    <recommendedName>
        <fullName evidence="8 9">Polyphosphate kinase</fullName>
        <ecNumber evidence="8 9">2.7.4.1</ecNumber>
    </recommendedName>
    <alternativeName>
        <fullName evidence="8">ATP-polyphosphate phosphotransferase</fullName>
    </alternativeName>
    <alternativeName>
        <fullName evidence="8">Polyphosphoric acid kinase</fullName>
    </alternativeName>
</protein>
<evidence type="ECO:0000313" key="15">
    <source>
        <dbReference type="Proteomes" id="UP000593846"/>
    </source>
</evidence>
<dbReference type="KEGG" id="aee:IM676_08355"/>
<dbReference type="FunFam" id="3.30.870.10:FF:000001">
    <property type="entry name" value="Polyphosphate kinase"/>
    <property type="match status" value="1"/>
</dbReference>
<evidence type="ECO:0000259" key="13">
    <source>
        <dbReference type="Pfam" id="PF17941"/>
    </source>
</evidence>
<sequence>MPKSKKSANPIDLNDPQYYINRELSWLEFNSRVLHEACDPRTLLLERLKFLAIFSANLDEFFMVRVAALKQQVEAKVSQLTPDGRTPQQQLDDIRSTLTPQVTRQHQQFQQVLQPLLASHGIHILDYINLNQKQRTYLDNYFEEQIFPVLTPLAVDPSHPFPFISNLSLNLAVVVQNPDTEEEFFARVKVPSVLPRFLPIPPELGIAETGEIAHWTGVPLEQAIAHNLEFLFPGMNIQEYHPFRITRDADLALEEDEADDLLLAIEQELRKRRMGGTTVRLEIKSHTPEPIRSRLLQDLELTENDLYEVDGLLGLRDLMYFMALPLPELKDPPRQSVVPSRLQRLREPSLNSETVELEEGQDFFAVIREKDLLVHHPYQSFSSAVVNFITHAAYDQNVLAIKMTLYRTSGDSPIVKALIAAAENGKQVSVLVELKARFDEENNIYWARSLERVGVHVVYGLVGLKTHCKTVMVVRREKDRMRRYIHIGTGNYNPKTARLYTDLGLFSCREELGADITDLFNFLTGYSRQKSYREVLVAPVNMRDRFLALIHREIENVQNGFSGRIVAKMNSLVDPQIIATLYEASGAGVEIDLIIRGICCLRPGIKNISENIRVISIIGRFLEHSRIYYFHNNGQEEIYIGSADWMRRNLDRRVEVITPIKDPDIAKDLQEILGIMLADNRQAWELQSDGTYIQRRPGDQCPATSSQTTLLNMALASTGVASNLIDSKKSYYYTDK</sequence>
<keyword evidence="3 8" id="KW-0479">Metal-binding</keyword>
<evidence type="ECO:0000256" key="8">
    <source>
        <dbReference type="HAMAP-Rule" id="MF_00347"/>
    </source>
</evidence>
<dbReference type="Pfam" id="PF17941">
    <property type="entry name" value="PP_kinase_C_1"/>
    <property type="match status" value="1"/>
</dbReference>
<feature type="binding site" evidence="8">
    <location>
        <position position="596"/>
    </location>
    <ligand>
        <name>ATP</name>
        <dbReference type="ChEBI" id="CHEBI:30616"/>
    </ligand>
</feature>
<evidence type="ECO:0000259" key="12">
    <source>
        <dbReference type="Pfam" id="PF13090"/>
    </source>
</evidence>
<evidence type="ECO:0000256" key="6">
    <source>
        <dbReference type="ARBA" id="ARBA00022840"/>
    </source>
</evidence>
<gene>
    <name evidence="14" type="primary">ppk1</name>
    <name evidence="8" type="synonym">ppk</name>
    <name evidence="14" type="ORF">IM676_08355</name>
</gene>
<accession>A0A7S6RG16</accession>
<feature type="binding site" evidence="8">
    <location>
        <position position="57"/>
    </location>
    <ligand>
        <name>ATP</name>
        <dbReference type="ChEBI" id="CHEBI:30616"/>
    </ligand>
</feature>
<dbReference type="GO" id="GO:0046872">
    <property type="term" value="F:metal ion binding"/>
    <property type="evidence" value="ECO:0007669"/>
    <property type="project" value="UniProtKB-KW"/>
</dbReference>
<dbReference type="NCBIfam" id="NF003921">
    <property type="entry name" value="PRK05443.2-2"/>
    <property type="match status" value="1"/>
</dbReference>
<keyword evidence="4 8" id="KW-0547">Nucleotide-binding</keyword>
<dbReference type="InterPro" id="IPR041108">
    <property type="entry name" value="PP_kinase_C_1"/>
</dbReference>
<dbReference type="Gene3D" id="3.30.870.10">
    <property type="entry name" value="Endonuclease Chain A"/>
    <property type="match status" value="2"/>
</dbReference>
<comment type="catalytic activity">
    <reaction evidence="8 9">
        <text>[phosphate](n) + ATP = [phosphate](n+1) + ADP</text>
        <dbReference type="Rhea" id="RHEA:19573"/>
        <dbReference type="Rhea" id="RHEA-COMP:9859"/>
        <dbReference type="Rhea" id="RHEA-COMP:14280"/>
        <dbReference type="ChEBI" id="CHEBI:16838"/>
        <dbReference type="ChEBI" id="CHEBI:30616"/>
        <dbReference type="ChEBI" id="CHEBI:456216"/>
        <dbReference type="EC" id="2.7.4.1"/>
    </reaction>
</comment>
<feature type="binding site" evidence="8">
    <location>
        <position position="437"/>
    </location>
    <ligand>
        <name>Mg(2+)</name>
        <dbReference type="ChEBI" id="CHEBI:18420"/>
    </ligand>
</feature>
<evidence type="ECO:0000256" key="3">
    <source>
        <dbReference type="ARBA" id="ARBA00022723"/>
    </source>
</evidence>
<evidence type="ECO:0000256" key="2">
    <source>
        <dbReference type="ARBA" id="ARBA00022679"/>
    </source>
</evidence>
<dbReference type="PANTHER" id="PTHR30218">
    <property type="entry name" value="POLYPHOSPHATE KINASE"/>
    <property type="match status" value="1"/>
</dbReference>
<comment type="cofactor">
    <cofactor evidence="8">
        <name>Mg(2+)</name>
        <dbReference type="ChEBI" id="CHEBI:18420"/>
    </cofactor>
</comment>
<organism evidence="14 15">
    <name type="scientific">Anabaenopsis elenkinii CCIBt3563</name>
    <dbReference type="NCBI Taxonomy" id="2779889"/>
    <lineage>
        <taxon>Bacteria</taxon>
        <taxon>Bacillati</taxon>
        <taxon>Cyanobacteriota</taxon>
        <taxon>Cyanophyceae</taxon>
        <taxon>Nostocales</taxon>
        <taxon>Nodulariaceae</taxon>
        <taxon>Anabaenopsis</taxon>
    </lineage>
</organism>
<dbReference type="GO" id="GO:0006799">
    <property type="term" value="P:polyphosphate biosynthetic process"/>
    <property type="evidence" value="ECO:0007669"/>
    <property type="project" value="UniProtKB-UniRule"/>
</dbReference>
<keyword evidence="6 8" id="KW-0067">ATP-binding</keyword>
<dbReference type="AlphaFoldDB" id="A0A7S6RG16"/>
<name>A0A7S6RG16_9CYAN</name>
<dbReference type="NCBIfam" id="NF003917">
    <property type="entry name" value="PRK05443.1-1"/>
    <property type="match status" value="1"/>
</dbReference>
<keyword evidence="1 8" id="KW-0597">Phosphoprotein</keyword>
<dbReference type="SUPFAM" id="SSF56024">
    <property type="entry name" value="Phospholipase D/nuclease"/>
    <property type="match status" value="2"/>
</dbReference>
<feature type="domain" description="Polyphosphate kinase C-terminal" evidence="13">
    <location>
        <begin position="363"/>
        <end position="528"/>
    </location>
</feature>
<feature type="binding site" evidence="8">
    <location>
        <position position="624"/>
    </location>
    <ligand>
        <name>ATP</name>
        <dbReference type="ChEBI" id="CHEBI:30616"/>
    </ligand>
</feature>
<dbReference type="Gene3D" id="3.30.1840.10">
    <property type="entry name" value="Polyphosphate kinase middle domain"/>
    <property type="match status" value="1"/>
</dbReference>
<dbReference type="EMBL" id="CP063311">
    <property type="protein sequence ID" value="QOV24234.1"/>
    <property type="molecule type" value="Genomic_DNA"/>
</dbReference>
<reference evidence="15" key="1">
    <citation type="submission" date="2020-10" db="EMBL/GenBank/DDBJ databases">
        <title>Genome-based taxonomic classification of the species Anabaenopsis elenkinii.</title>
        <authorList>
            <person name="Delbaje E."/>
            <person name="Andreote A.P.D."/>
            <person name="Pellegrinetti T.A."/>
            <person name="Cruz R.B."/>
            <person name="Branco L.H.Z."/>
            <person name="Fiore M.F."/>
        </authorList>
    </citation>
    <scope>NUCLEOTIDE SEQUENCE [LARGE SCALE GENOMIC DNA]</scope>
    <source>
        <strain evidence="15">CCIBt3563</strain>
    </source>
</reference>
<dbReference type="CDD" id="cd09168">
    <property type="entry name" value="PLDc_PaPPK1_C2_like"/>
    <property type="match status" value="1"/>
</dbReference>
<evidence type="ECO:0000259" key="10">
    <source>
        <dbReference type="Pfam" id="PF02503"/>
    </source>
</evidence>
<evidence type="ECO:0000256" key="9">
    <source>
        <dbReference type="RuleBase" id="RU003800"/>
    </source>
</evidence>
<dbReference type="InterPro" id="IPR036832">
    <property type="entry name" value="PPK_N_dom_sf"/>
</dbReference>
<comment type="function">
    <text evidence="8 9">Catalyzes the reversible transfer of the terminal phosphate of ATP to form a long-chain polyphosphate (polyP).</text>
</comment>
<dbReference type="HAMAP" id="MF_00347">
    <property type="entry name" value="Polyphosphate_kinase"/>
    <property type="match status" value="1"/>
</dbReference>
<dbReference type="GO" id="GO:0005524">
    <property type="term" value="F:ATP binding"/>
    <property type="evidence" value="ECO:0007669"/>
    <property type="project" value="UniProtKB-KW"/>
</dbReference>
<dbReference type="Pfam" id="PF02503">
    <property type="entry name" value="PP_kinase"/>
    <property type="match status" value="1"/>
</dbReference>
<feature type="binding site" evidence="8">
    <location>
        <position position="407"/>
    </location>
    <ligand>
        <name>Mg(2+)</name>
        <dbReference type="ChEBI" id="CHEBI:18420"/>
    </ligand>
</feature>
<dbReference type="Gene3D" id="1.20.58.310">
    <property type="entry name" value="Polyphosphate kinase N-terminal domain"/>
    <property type="match status" value="1"/>
</dbReference>
<dbReference type="NCBIfam" id="NF003918">
    <property type="entry name" value="PRK05443.1-2"/>
    <property type="match status" value="1"/>
</dbReference>
<feature type="binding site" evidence="8">
    <location>
        <position position="500"/>
    </location>
    <ligand>
        <name>ATP</name>
        <dbReference type="ChEBI" id="CHEBI:30616"/>
    </ligand>
</feature>
<evidence type="ECO:0000259" key="11">
    <source>
        <dbReference type="Pfam" id="PF13089"/>
    </source>
</evidence>
<evidence type="ECO:0000256" key="4">
    <source>
        <dbReference type="ARBA" id="ARBA00022741"/>
    </source>
</evidence>
<feature type="active site" description="Phosphohistidine intermediate" evidence="8">
    <location>
        <position position="467"/>
    </location>
</feature>
<proteinExistence type="inferred from homology"/>
<dbReference type="CDD" id="cd09165">
    <property type="entry name" value="PLDc_PaPPK1_C1_like"/>
    <property type="match status" value="1"/>
</dbReference>
<dbReference type="Proteomes" id="UP000593846">
    <property type="component" value="Chromosome"/>
</dbReference>
<dbReference type="SUPFAM" id="SSF140356">
    <property type="entry name" value="PPK N-terminal domain-like"/>
    <property type="match status" value="1"/>
</dbReference>
<dbReference type="GO" id="GO:0008976">
    <property type="term" value="F:polyphosphate kinase activity"/>
    <property type="evidence" value="ECO:0007669"/>
    <property type="project" value="UniProtKB-UniRule"/>
</dbReference>
<dbReference type="PANTHER" id="PTHR30218:SF0">
    <property type="entry name" value="POLYPHOSPHATE KINASE"/>
    <property type="match status" value="1"/>
</dbReference>
<dbReference type="Pfam" id="PF13089">
    <property type="entry name" value="PP_kinase_N"/>
    <property type="match status" value="1"/>
</dbReference>
<keyword evidence="2 8" id="KW-0808">Transferase</keyword>
<evidence type="ECO:0000313" key="14">
    <source>
        <dbReference type="EMBL" id="QOV24234.1"/>
    </source>
</evidence>
<dbReference type="GO" id="GO:0009358">
    <property type="term" value="C:polyphosphate kinase complex"/>
    <property type="evidence" value="ECO:0007669"/>
    <property type="project" value="InterPro"/>
</dbReference>
<keyword evidence="5 8" id="KW-0418">Kinase</keyword>
<dbReference type="InterPro" id="IPR003414">
    <property type="entry name" value="PP_kinase"/>
</dbReference>
<dbReference type="InterPro" id="IPR025200">
    <property type="entry name" value="PPK_C_dom2"/>
</dbReference>
<feature type="domain" description="Polyphosphate kinase C-terminal" evidence="12">
    <location>
        <begin position="536"/>
        <end position="704"/>
    </location>
</feature>
<dbReference type="InterPro" id="IPR036830">
    <property type="entry name" value="PP_kinase_middle_dom_sf"/>
</dbReference>
<evidence type="ECO:0000256" key="7">
    <source>
        <dbReference type="ARBA" id="ARBA00022842"/>
    </source>
</evidence>
<dbReference type="InterPro" id="IPR025198">
    <property type="entry name" value="PPK_N_dom"/>
</dbReference>
<dbReference type="RefSeq" id="WP_200989756.1">
    <property type="nucleotide sequence ID" value="NZ_CP063311.1"/>
</dbReference>
<dbReference type="InterPro" id="IPR024953">
    <property type="entry name" value="PP_kinase_middle"/>
</dbReference>
<dbReference type="Pfam" id="PF13090">
    <property type="entry name" value="PP_kinase_C"/>
    <property type="match status" value="1"/>
</dbReference>
<dbReference type="EC" id="2.7.4.1" evidence="8 9"/>
<feature type="domain" description="Polyphosphate kinase middle" evidence="10">
    <location>
        <begin position="133"/>
        <end position="321"/>
    </location>
</feature>
<evidence type="ECO:0000256" key="5">
    <source>
        <dbReference type="ARBA" id="ARBA00022777"/>
    </source>
</evidence>
<dbReference type="NCBIfam" id="TIGR03705">
    <property type="entry name" value="poly_P_kin"/>
    <property type="match status" value="1"/>
</dbReference>
<dbReference type="PIRSF" id="PIRSF015589">
    <property type="entry name" value="PP_kinase"/>
    <property type="match status" value="1"/>
</dbReference>